<dbReference type="InterPro" id="IPR008948">
    <property type="entry name" value="L-Aspartase-like"/>
</dbReference>
<dbReference type="STRING" id="153721.MYP_1167"/>
<keyword evidence="2" id="KW-1185">Reference proteome</keyword>
<protein>
    <submittedName>
        <fullName evidence="1">Argininosuccinate lyase</fullName>
    </submittedName>
</protein>
<reference evidence="1 2" key="1">
    <citation type="submission" date="2014-09" db="EMBL/GenBank/DDBJ databases">
        <title>Sporocytophaga myxococcoides PG-01 genome sequencing.</title>
        <authorList>
            <person name="Liu L."/>
            <person name="Gao P.J."/>
            <person name="Chen G.J."/>
            <person name="Wang L.S."/>
        </authorList>
    </citation>
    <scope>NUCLEOTIDE SEQUENCE [LARGE SCALE GENOMIC DNA]</scope>
    <source>
        <strain evidence="1 2">PG-01</strain>
    </source>
</reference>
<dbReference type="GO" id="GO:0016829">
    <property type="term" value="F:lyase activity"/>
    <property type="evidence" value="ECO:0007669"/>
    <property type="project" value="UniProtKB-KW"/>
</dbReference>
<name>A0A098LBY7_9BACT</name>
<keyword evidence="1" id="KW-0456">Lyase</keyword>
<gene>
    <name evidence="1" type="ORF">MYP_1167</name>
</gene>
<dbReference type="Proteomes" id="UP000030185">
    <property type="component" value="Unassembled WGS sequence"/>
</dbReference>
<dbReference type="eggNOG" id="COG0165">
    <property type="taxonomic scope" value="Bacteria"/>
</dbReference>
<dbReference type="SUPFAM" id="SSF48557">
    <property type="entry name" value="L-aspartase-like"/>
    <property type="match status" value="1"/>
</dbReference>
<comment type="caution">
    <text evidence="1">The sequence shown here is derived from an EMBL/GenBank/DDBJ whole genome shotgun (WGS) entry which is preliminary data.</text>
</comment>
<dbReference type="Gene3D" id="1.20.200.10">
    <property type="entry name" value="Fumarase/aspartase (Central domain)"/>
    <property type="match status" value="1"/>
</dbReference>
<evidence type="ECO:0000313" key="2">
    <source>
        <dbReference type="Proteomes" id="UP000030185"/>
    </source>
</evidence>
<dbReference type="AlphaFoldDB" id="A0A098LBY7"/>
<sequence>MPHKKNPDVFQLIRARFDRIQSLPNEIRLITSNLPSVIIEIFRSLKKISFLHLRSLIIAFRLQLTCLEDKSKKQLIER</sequence>
<accession>A0A098LBY7</accession>
<dbReference type="EMBL" id="BBLT01000002">
    <property type="protein sequence ID" value="GAL83939.1"/>
    <property type="molecule type" value="Genomic_DNA"/>
</dbReference>
<proteinExistence type="predicted"/>
<organism evidence="1 2">
    <name type="scientific">Sporocytophaga myxococcoides</name>
    <dbReference type="NCBI Taxonomy" id="153721"/>
    <lineage>
        <taxon>Bacteria</taxon>
        <taxon>Pseudomonadati</taxon>
        <taxon>Bacteroidota</taxon>
        <taxon>Cytophagia</taxon>
        <taxon>Cytophagales</taxon>
        <taxon>Cytophagaceae</taxon>
        <taxon>Sporocytophaga</taxon>
    </lineage>
</organism>
<evidence type="ECO:0000313" key="1">
    <source>
        <dbReference type="EMBL" id="GAL83939.1"/>
    </source>
</evidence>